<dbReference type="InterPro" id="IPR013766">
    <property type="entry name" value="Thioredoxin_domain"/>
</dbReference>
<proteinExistence type="inferred from homology"/>
<evidence type="ECO:0000256" key="2">
    <source>
        <dbReference type="ARBA" id="ARBA00020570"/>
    </source>
</evidence>
<feature type="site" description="Contributes to redox potential value" evidence="9">
    <location>
        <position position="51"/>
    </location>
</feature>
<dbReference type="GO" id="GO:0045454">
    <property type="term" value="P:cell redox homeostasis"/>
    <property type="evidence" value="ECO:0007669"/>
    <property type="project" value="TreeGrafter"/>
</dbReference>
<gene>
    <name evidence="12" type="primary">trxA_2</name>
    <name evidence="12" type="ORF">NCTC13760_01730</name>
</gene>
<evidence type="ECO:0000256" key="7">
    <source>
        <dbReference type="NCBIfam" id="TIGR01068"/>
    </source>
</evidence>
<feature type="site" description="Contributes to redox potential value" evidence="9">
    <location>
        <position position="52"/>
    </location>
</feature>
<dbReference type="GO" id="GO:0005829">
    <property type="term" value="C:cytosol"/>
    <property type="evidence" value="ECO:0007669"/>
    <property type="project" value="TreeGrafter"/>
</dbReference>
<keyword evidence="6 10" id="KW-0676">Redox-active center</keyword>
<evidence type="ECO:0000256" key="8">
    <source>
        <dbReference type="PIRNR" id="PIRNR000077"/>
    </source>
</evidence>
<evidence type="ECO:0000256" key="6">
    <source>
        <dbReference type="ARBA" id="ARBA00023284"/>
    </source>
</evidence>
<organism evidence="12 13">
    <name type="scientific">Streptococcus infantarius</name>
    <dbReference type="NCBI Taxonomy" id="102684"/>
    <lineage>
        <taxon>Bacteria</taxon>
        <taxon>Bacillati</taxon>
        <taxon>Bacillota</taxon>
        <taxon>Bacilli</taxon>
        <taxon>Lactobacillales</taxon>
        <taxon>Streptococcaceae</taxon>
        <taxon>Streptococcus</taxon>
    </lineage>
</organism>
<feature type="disulfide bond" description="Redox-active" evidence="10">
    <location>
        <begin position="50"/>
        <end position="53"/>
    </location>
</feature>
<dbReference type="NCBIfam" id="TIGR01068">
    <property type="entry name" value="thioredoxin"/>
    <property type="match status" value="1"/>
</dbReference>
<evidence type="ECO:0000256" key="3">
    <source>
        <dbReference type="ARBA" id="ARBA00022448"/>
    </source>
</evidence>
<comment type="similarity">
    <text evidence="1 8">Belongs to the thioredoxin family.</text>
</comment>
<keyword evidence="5 10" id="KW-1015">Disulfide bond</keyword>
<evidence type="ECO:0000256" key="10">
    <source>
        <dbReference type="PIRSR" id="PIRSR000077-4"/>
    </source>
</evidence>
<dbReference type="PANTHER" id="PTHR45663:SF11">
    <property type="entry name" value="GEO12009P1"/>
    <property type="match status" value="1"/>
</dbReference>
<feature type="active site" description="Nucleophile" evidence="9">
    <location>
        <position position="50"/>
    </location>
</feature>
<name>A0A380KQU2_9STRE</name>
<evidence type="ECO:0000259" key="11">
    <source>
        <dbReference type="PROSITE" id="PS51352"/>
    </source>
</evidence>
<dbReference type="FunFam" id="3.40.30.10:FF:000001">
    <property type="entry name" value="Thioredoxin"/>
    <property type="match status" value="1"/>
</dbReference>
<feature type="domain" description="Thioredoxin" evidence="11">
    <location>
        <begin position="2"/>
        <end position="126"/>
    </location>
</feature>
<dbReference type="EMBL" id="UHFP01000001">
    <property type="protein sequence ID" value="SUN69027.1"/>
    <property type="molecule type" value="Genomic_DNA"/>
</dbReference>
<reference evidence="12 13" key="1">
    <citation type="submission" date="2018-06" db="EMBL/GenBank/DDBJ databases">
        <authorList>
            <consortium name="Pathogen Informatics"/>
            <person name="Doyle S."/>
        </authorList>
    </citation>
    <scope>NUCLEOTIDE SEQUENCE [LARGE SCALE GENOMIC DNA]</scope>
    <source>
        <strain evidence="12 13">NCTC13760</strain>
    </source>
</reference>
<dbReference type="PRINTS" id="PR00421">
    <property type="entry name" value="THIOREDOXIN"/>
</dbReference>
<dbReference type="InterPro" id="IPR005746">
    <property type="entry name" value="Thioredoxin"/>
</dbReference>
<dbReference type="InterPro" id="IPR036249">
    <property type="entry name" value="Thioredoxin-like_sf"/>
</dbReference>
<dbReference type="SUPFAM" id="SSF52833">
    <property type="entry name" value="Thioredoxin-like"/>
    <property type="match status" value="1"/>
</dbReference>
<evidence type="ECO:0000256" key="5">
    <source>
        <dbReference type="ARBA" id="ARBA00023157"/>
    </source>
</evidence>
<keyword evidence="3" id="KW-0813">Transport</keyword>
<dbReference type="GO" id="GO:0015035">
    <property type="term" value="F:protein-disulfide reductase activity"/>
    <property type="evidence" value="ECO:0007669"/>
    <property type="project" value="UniProtKB-UniRule"/>
</dbReference>
<dbReference type="Proteomes" id="UP000255352">
    <property type="component" value="Unassembled WGS sequence"/>
</dbReference>
<dbReference type="AlphaFoldDB" id="A0A380KQU2"/>
<dbReference type="Gene3D" id="3.40.30.10">
    <property type="entry name" value="Glutaredoxin"/>
    <property type="match status" value="1"/>
</dbReference>
<dbReference type="PROSITE" id="PS51352">
    <property type="entry name" value="THIOREDOXIN_2"/>
    <property type="match status" value="1"/>
</dbReference>
<evidence type="ECO:0000313" key="12">
    <source>
        <dbReference type="EMBL" id="SUN69027.1"/>
    </source>
</evidence>
<sequence length="126" mass="14195">MIRIRFFMKNKSVHLGVQGNYIMAHNITDATFEAETNEGLVLVDFWATWCGPCLMQAPILEQLSEEMDEDELKIVKIDVDENPETAQKFGIMSIPTLLFKKDGEVVKQVAGVHTKDQIKAIVAELS</sequence>
<dbReference type="STRING" id="102684.AU079_07710"/>
<dbReference type="InterPro" id="IPR017937">
    <property type="entry name" value="Thioredoxin_CS"/>
</dbReference>
<dbReference type="PANTHER" id="PTHR45663">
    <property type="entry name" value="GEO12009P1"/>
    <property type="match status" value="1"/>
</dbReference>
<evidence type="ECO:0000313" key="13">
    <source>
        <dbReference type="Proteomes" id="UP000255352"/>
    </source>
</evidence>
<feature type="site" description="Deprotonates C-terminal active site Cys" evidence="9">
    <location>
        <position position="44"/>
    </location>
</feature>
<keyword evidence="4" id="KW-0249">Electron transport</keyword>
<dbReference type="Pfam" id="PF00085">
    <property type="entry name" value="Thioredoxin"/>
    <property type="match status" value="1"/>
</dbReference>
<feature type="active site" description="Nucleophile" evidence="9">
    <location>
        <position position="53"/>
    </location>
</feature>
<accession>A0A380KQU2</accession>
<dbReference type="CDD" id="cd02947">
    <property type="entry name" value="TRX_family"/>
    <property type="match status" value="1"/>
</dbReference>
<dbReference type="PIRSF" id="PIRSF000077">
    <property type="entry name" value="Thioredoxin"/>
    <property type="match status" value="1"/>
</dbReference>
<evidence type="ECO:0000256" key="9">
    <source>
        <dbReference type="PIRSR" id="PIRSR000077-1"/>
    </source>
</evidence>
<protein>
    <recommendedName>
        <fullName evidence="2 7">Thioredoxin</fullName>
    </recommendedName>
</protein>
<evidence type="ECO:0000256" key="4">
    <source>
        <dbReference type="ARBA" id="ARBA00022982"/>
    </source>
</evidence>
<dbReference type="PROSITE" id="PS00194">
    <property type="entry name" value="THIOREDOXIN_1"/>
    <property type="match status" value="1"/>
</dbReference>
<evidence type="ECO:0000256" key="1">
    <source>
        <dbReference type="ARBA" id="ARBA00008987"/>
    </source>
</evidence>